<dbReference type="PANTHER" id="PTHR11728">
    <property type="entry name" value="GLYCEROL-3-PHOSPHATE DEHYDROGENASE"/>
    <property type="match status" value="1"/>
</dbReference>
<comment type="caution">
    <text evidence="6">The sequence shown here is derived from an EMBL/GenBank/DDBJ whole genome shotgun (WGS) entry which is preliminary data.</text>
</comment>
<dbReference type="GO" id="GO:0051287">
    <property type="term" value="F:NAD binding"/>
    <property type="evidence" value="ECO:0007669"/>
    <property type="project" value="InterPro"/>
</dbReference>
<comment type="similarity">
    <text evidence="1">Belongs to the NAD-dependent glycerol-3-phosphate dehydrogenase family.</text>
</comment>
<gene>
    <name evidence="6" type="primary">gpsA_18</name>
    <name evidence="6" type="ORF">SDC9_91118</name>
</gene>
<dbReference type="FunFam" id="1.10.1040.10:FF:000001">
    <property type="entry name" value="Glycerol-3-phosphate dehydrogenase [NAD(P)+]"/>
    <property type="match status" value="1"/>
</dbReference>
<accession>A0A644ZTY9</accession>
<dbReference type="InterPro" id="IPR006109">
    <property type="entry name" value="G3P_DH_NAD-dep_C"/>
</dbReference>
<dbReference type="InterPro" id="IPR013328">
    <property type="entry name" value="6PGD_dom2"/>
</dbReference>
<dbReference type="Gene3D" id="1.10.1040.10">
    <property type="entry name" value="N-(1-d-carboxylethyl)-l-norvaline Dehydrogenase, domain 2"/>
    <property type="match status" value="1"/>
</dbReference>
<evidence type="ECO:0000313" key="6">
    <source>
        <dbReference type="EMBL" id="MPM44440.1"/>
    </source>
</evidence>
<name>A0A644ZTY9_9ZZZZ</name>
<dbReference type="SUPFAM" id="SSF51735">
    <property type="entry name" value="NAD(P)-binding Rossmann-fold domains"/>
    <property type="match status" value="1"/>
</dbReference>
<dbReference type="GO" id="GO:0046168">
    <property type="term" value="P:glycerol-3-phosphate catabolic process"/>
    <property type="evidence" value="ECO:0007669"/>
    <property type="project" value="InterPro"/>
</dbReference>
<evidence type="ECO:0000256" key="2">
    <source>
        <dbReference type="ARBA" id="ARBA00023002"/>
    </source>
</evidence>
<dbReference type="InterPro" id="IPR036291">
    <property type="entry name" value="NAD(P)-bd_dom_sf"/>
</dbReference>
<sequence length="250" mass="27032">MADLCSQLSKITGCIDKVLVSCTKGFEYHSGLRMSEIIKSYFPSAIVAVLSGPNHAEEIALRQPSATVIACQNEVLANELQSTFLNDYFRPYLIDDVIGVEIAGSLKNVIALTSGIMCGLGFGDNSQAALITRGLTEITRLGLRLGAQQQTFSGLAGVGDLIATCTSKHSRNRRAGEALAAGKTLKEICAGTNMVIEGINATTSAYALSQRYNVEMPITNSIYQILYENKNPLTALQELMRRSGKREYII</sequence>
<evidence type="ECO:0000256" key="3">
    <source>
        <dbReference type="ARBA" id="ARBA00023027"/>
    </source>
</evidence>
<dbReference type="PROSITE" id="PS00957">
    <property type="entry name" value="NAD_G3PDH"/>
    <property type="match status" value="1"/>
</dbReference>
<keyword evidence="2 6" id="KW-0560">Oxidoreductase</keyword>
<dbReference type="GO" id="GO:0005829">
    <property type="term" value="C:cytosol"/>
    <property type="evidence" value="ECO:0007669"/>
    <property type="project" value="TreeGrafter"/>
</dbReference>
<evidence type="ECO:0000259" key="4">
    <source>
        <dbReference type="Pfam" id="PF01210"/>
    </source>
</evidence>
<dbReference type="EC" id="1.1.1.94" evidence="6"/>
<dbReference type="GO" id="GO:0047952">
    <property type="term" value="F:glycerol-3-phosphate dehydrogenase [NAD(P)+] activity"/>
    <property type="evidence" value="ECO:0007669"/>
    <property type="project" value="UniProtKB-EC"/>
</dbReference>
<dbReference type="InterPro" id="IPR011128">
    <property type="entry name" value="G3P_DH_NAD-dep_N"/>
</dbReference>
<proteinExistence type="inferred from homology"/>
<dbReference type="InterPro" id="IPR006168">
    <property type="entry name" value="G3P_DH_NAD-dep"/>
</dbReference>
<dbReference type="NCBIfam" id="NF000940">
    <property type="entry name" value="PRK00094.1-2"/>
    <property type="match status" value="1"/>
</dbReference>
<evidence type="ECO:0000256" key="1">
    <source>
        <dbReference type="ARBA" id="ARBA00011009"/>
    </source>
</evidence>
<dbReference type="Pfam" id="PF07479">
    <property type="entry name" value="NAD_Gly3P_dh_C"/>
    <property type="match status" value="1"/>
</dbReference>
<dbReference type="SUPFAM" id="SSF48179">
    <property type="entry name" value="6-phosphogluconate dehydrogenase C-terminal domain-like"/>
    <property type="match status" value="1"/>
</dbReference>
<dbReference type="NCBIfam" id="NF000942">
    <property type="entry name" value="PRK00094.1-4"/>
    <property type="match status" value="1"/>
</dbReference>
<dbReference type="EMBL" id="VSSQ01010476">
    <property type="protein sequence ID" value="MPM44440.1"/>
    <property type="molecule type" value="Genomic_DNA"/>
</dbReference>
<dbReference type="AlphaFoldDB" id="A0A644ZTY9"/>
<dbReference type="PANTHER" id="PTHR11728:SF1">
    <property type="entry name" value="GLYCEROL-3-PHOSPHATE DEHYDROGENASE [NAD(+)] 2, CHLOROPLASTIC"/>
    <property type="match status" value="1"/>
</dbReference>
<feature type="domain" description="Glycerol-3-phosphate dehydrogenase NAD-dependent C-terminal" evidence="5">
    <location>
        <begin position="96"/>
        <end position="236"/>
    </location>
</feature>
<reference evidence="6" key="1">
    <citation type="submission" date="2019-08" db="EMBL/GenBank/DDBJ databases">
        <authorList>
            <person name="Kucharzyk K."/>
            <person name="Murdoch R.W."/>
            <person name="Higgins S."/>
            <person name="Loffler F."/>
        </authorList>
    </citation>
    <scope>NUCLEOTIDE SEQUENCE</scope>
</reference>
<dbReference type="Gene3D" id="3.40.50.720">
    <property type="entry name" value="NAD(P)-binding Rossmann-like Domain"/>
    <property type="match status" value="1"/>
</dbReference>
<dbReference type="GO" id="GO:0005975">
    <property type="term" value="P:carbohydrate metabolic process"/>
    <property type="evidence" value="ECO:0007669"/>
    <property type="project" value="InterPro"/>
</dbReference>
<organism evidence="6">
    <name type="scientific">bioreactor metagenome</name>
    <dbReference type="NCBI Taxonomy" id="1076179"/>
    <lineage>
        <taxon>unclassified sequences</taxon>
        <taxon>metagenomes</taxon>
        <taxon>ecological metagenomes</taxon>
    </lineage>
</organism>
<dbReference type="InterPro" id="IPR008927">
    <property type="entry name" value="6-PGluconate_DH-like_C_sf"/>
</dbReference>
<keyword evidence="3" id="KW-0520">NAD</keyword>
<dbReference type="Pfam" id="PF01210">
    <property type="entry name" value="NAD_Gly3P_dh_N"/>
    <property type="match status" value="1"/>
</dbReference>
<feature type="domain" description="Glycerol-3-phosphate dehydrogenase NAD-dependent N-terminal" evidence="4">
    <location>
        <begin position="5"/>
        <end position="75"/>
    </location>
</feature>
<evidence type="ECO:0000259" key="5">
    <source>
        <dbReference type="Pfam" id="PF07479"/>
    </source>
</evidence>
<protein>
    <submittedName>
        <fullName evidence="6">Glycerol-3-phosphate dehydrogenase [NAD(P)+]</fullName>
        <ecNumber evidence="6">1.1.1.94</ecNumber>
    </submittedName>
</protein>
<dbReference type="PRINTS" id="PR00077">
    <property type="entry name" value="GPDHDRGNASE"/>
</dbReference>